<dbReference type="Proteomes" id="UP000823641">
    <property type="component" value="Unassembled WGS sequence"/>
</dbReference>
<protein>
    <submittedName>
        <fullName evidence="9">Ig-like domain-containing protein</fullName>
    </submittedName>
</protein>
<dbReference type="PANTHER" id="PTHR31321">
    <property type="entry name" value="ACYL-COA THIOESTER HYDROLASE YBHC-RELATED"/>
    <property type="match status" value="1"/>
</dbReference>
<dbReference type="InterPro" id="IPR044060">
    <property type="entry name" value="Bacterial_rp_domain"/>
</dbReference>
<dbReference type="GO" id="GO:0030599">
    <property type="term" value="F:pectinesterase activity"/>
    <property type="evidence" value="ECO:0007669"/>
    <property type="project" value="InterPro"/>
</dbReference>
<evidence type="ECO:0000259" key="8">
    <source>
        <dbReference type="Pfam" id="PF18998"/>
    </source>
</evidence>
<accession>A0A9D9HTN3</accession>
<gene>
    <name evidence="9" type="ORF">IAA73_05270</name>
</gene>
<proteinExistence type="inferred from homology"/>
<evidence type="ECO:0000256" key="3">
    <source>
        <dbReference type="ARBA" id="ARBA00022801"/>
    </source>
</evidence>
<dbReference type="Pfam" id="PF18998">
    <property type="entry name" value="Flg_new_2"/>
    <property type="match status" value="2"/>
</dbReference>
<dbReference type="InterPro" id="IPR011050">
    <property type="entry name" value="Pectin_lyase_fold/virulence"/>
</dbReference>
<dbReference type="InterPro" id="IPR032812">
    <property type="entry name" value="SbsA_Ig"/>
</dbReference>
<dbReference type="EMBL" id="JADIMG010000052">
    <property type="protein sequence ID" value="MBO8459730.1"/>
    <property type="molecule type" value="Genomic_DNA"/>
</dbReference>
<evidence type="ECO:0000256" key="1">
    <source>
        <dbReference type="ARBA" id="ARBA00008891"/>
    </source>
</evidence>
<feature type="domain" description="SbsA Ig-like" evidence="7">
    <location>
        <begin position="575"/>
        <end position="669"/>
    </location>
</feature>
<reference evidence="9" key="1">
    <citation type="submission" date="2020-10" db="EMBL/GenBank/DDBJ databases">
        <authorList>
            <person name="Gilroy R."/>
        </authorList>
    </citation>
    <scope>NUCLEOTIDE SEQUENCE</scope>
    <source>
        <strain evidence="9">G3-3990</strain>
    </source>
</reference>
<dbReference type="InterPro" id="IPR000070">
    <property type="entry name" value="Pectinesterase_cat"/>
</dbReference>
<dbReference type="Gene3D" id="2.160.20.10">
    <property type="entry name" value="Single-stranded right-handed beta-helix, Pectin lyase-like"/>
    <property type="match status" value="1"/>
</dbReference>
<comment type="caution">
    <text evidence="9">The sequence shown here is derived from an EMBL/GenBank/DDBJ whole genome shotgun (WGS) entry which is preliminary data.</text>
</comment>
<evidence type="ECO:0000256" key="2">
    <source>
        <dbReference type="ARBA" id="ARBA00022729"/>
    </source>
</evidence>
<name>A0A9D9HTN3_9BACT</name>
<keyword evidence="2 5" id="KW-0732">Signal</keyword>
<evidence type="ECO:0000256" key="4">
    <source>
        <dbReference type="ARBA" id="ARBA00023085"/>
    </source>
</evidence>
<evidence type="ECO:0000313" key="10">
    <source>
        <dbReference type="Proteomes" id="UP000823641"/>
    </source>
</evidence>
<feature type="chain" id="PRO_5038658838" evidence="5">
    <location>
        <begin position="24"/>
        <end position="1158"/>
    </location>
</feature>
<dbReference type="InterPro" id="IPR012334">
    <property type="entry name" value="Pectin_lyas_fold"/>
</dbReference>
<organism evidence="9 10">
    <name type="scientific">Candidatus Gallipaludibacter merdavium</name>
    <dbReference type="NCBI Taxonomy" id="2840839"/>
    <lineage>
        <taxon>Bacteria</taxon>
        <taxon>Pseudomonadati</taxon>
        <taxon>Bacteroidota</taxon>
        <taxon>Bacteroidia</taxon>
        <taxon>Bacteroidales</taxon>
        <taxon>Candidatus Gallipaludibacter</taxon>
    </lineage>
</organism>
<evidence type="ECO:0000256" key="5">
    <source>
        <dbReference type="SAM" id="SignalP"/>
    </source>
</evidence>
<keyword evidence="4" id="KW-0063">Aspartyl esterase</keyword>
<dbReference type="GO" id="GO:0009279">
    <property type="term" value="C:cell outer membrane"/>
    <property type="evidence" value="ECO:0007669"/>
    <property type="project" value="TreeGrafter"/>
</dbReference>
<feature type="domain" description="Pectinesterase catalytic" evidence="6">
    <location>
        <begin position="681"/>
        <end position="965"/>
    </location>
</feature>
<dbReference type="PANTHER" id="PTHR31321:SF57">
    <property type="entry name" value="PECTINESTERASE 53-RELATED"/>
    <property type="match status" value="1"/>
</dbReference>
<dbReference type="GO" id="GO:0042545">
    <property type="term" value="P:cell wall modification"/>
    <property type="evidence" value="ECO:0007669"/>
    <property type="project" value="InterPro"/>
</dbReference>
<comment type="similarity">
    <text evidence="1">Belongs to the pectinesterase family.</text>
</comment>
<evidence type="ECO:0000259" key="7">
    <source>
        <dbReference type="Pfam" id="PF13205"/>
    </source>
</evidence>
<feature type="signal peptide" evidence="5">
    <location>
        <begin position="1"/>
        <end position="23"/>
    </location>
</feature>
<feature type="domain" description="Bacterial repeat" evidence="8">
    <location>
        <begin position="329"/>
        <end position="393"/>
    </location>
</feature>
<dbReference type="AlphaFoldDB" id="A0A9D9HTN3"/>
<feature type="domain" description="Bacterial repeat" evidence="8">
    <location>
        <begin position="242"/>
        <end position="314"/>
    </location>
</feature>
<reference evidence="9" key="2">
    <citation type="journal article" date="2021" name="PeerJ">
        <title>Extensive microbial diversity within the chicken gut microbiome revealed by metagenomics and culture.</title>
        <authorList>
            <person name="Gilroy R."/>
            <person name="Ravi A."/>
            <person name="Getino M."/>
            <person name="Pursley I."/>
            <person name="Horton D.L."/>
            <person name="Alikhan N.F."/>
            <person name="Baker D."/>
            <person name="Gharbi K."/>
            <person name="Hall N."/>
            <person name="Watson M."/>
            <person name="Adriaenssens E.M."/>
            <person name="Foster-Nyarko E."/>
            <person name="Jarju S."/>
            <person name="Secka A."/>
            <person name="Antonio M."/>
            <person name="Oren A."/>
            <person name="Chaudhuri R.R."/>
            <person name="La Ragione R."/>
            <person name="Hildebrand F."/>
            <person name="Pallen M.J."/>
        </authorList>
    </citation>
    <scope>NUCLEOTIDE SEQUENCE</scope>
    <source>
        <strain evidence="9">G3-3990</strain>
    </source>
</reference>
<dbReference type="Pfam" id="PF13205">
    <property type="entry name" value="Big_5"/>
    <property type="match status" value="1"/>
</dbReference>
<dbReference type="Pfam" id="PF01095">
    <property type="entry name" value="Pectinesterase"/>
    <property type="match status" value="1"/>
</dbReference>
<evidence type="ECO:0000313" key="9">
    <source>
        <dbReference type="EMBL" id="MBO8459730.1"/>
    </source>
</evidence>
<keyword evidence="3" id="KW-0378">Hydrolase</keyword>
<evidence type="ECO:0000259" key="6">
    <source>
        <dbReference type="Pfam" id="PF01095"/>
    </source>
</evidence>
<sequence length="1158" mass="127489">MKKYFFKALFVLWALAGVFVLQAQETADLQVRTVFETDFSDWATPNAVPAVLSTIPAYTGEIQLVQSPEGCCSVTLTANNANFNTKGNNACVLPYKAYYLQLNRDNGEVKPELKIGPIKNLRKFVFVEANTGDDRGSIVFIQGKDEVAETPVLSQSIHLYEGGANGVRHTLDLVNNQTECTDGGNNASTTPFTFTDAQREEAYIIIRNYRTSGDVASGKDSYFFYMAIDAEVEITAEQVSLTTVVEPEGAGSVSVNPNTTQFDKDSYVTLSQEANFGYRFSHWENGEGENLGTDAELSYQMTSDATIKAVYETVNTYSLTMVAENGKDYMMTVTPEGEMINGQRMYEEGTEVQVSAISGDIFSFTSWEDGTTNATRTFTMNANTTVIANFSNVPYIVGWDFYTSGNQSRQADMANTTDNQGMLVLRKEDGTQSAWLDKSSAAGGYEGRNAAVNWRPFGTSDNYYFEINFATQGYTNIRIQSSMLLNFNAFSKQKVEYSLDGVAYTQLGIIHLQERKVWYTETFALPQEAEGKEKIYIRWIPDYTSDVLGTAYASDGTAISGIYVFADQEMVEDHDVPVLLNTVPENNATAVMAKGSIILNFNEQVVAGEGTYECTLNDEVLEADFAGTSVIFSYSGLTYNTSYTFTVPDGAIVDRSGNAFAGTTLNFTTMDRTQPVAALYDAVVAQDGTGDYTSLQAAINGVPENRTAPWLIFIKEGTYREHIDIPANKPYIHLIGQDKMLVTVTDSLLCGGDNALHVSLGATVVVNATDFYAENITFDNKHGVDLATGPQALAMYTNNDRATFYNCRLRSYQDTYLTSTNNMADRHYLKDCWIEGAVDFIYGAGDVYFDACTLNIVRQEGGYIVAPNHPEGTEWGYVFANNTITAPTTPVSATQVYLGRPWHNSPKTVFLNTRSEVTIYPAGWYYKMNAIPAIFADYNTMDAEGNPVDLSNRIEDYEYDVTDEDGNVTETVTGKAKNSLTDEEAAEYTYKNVLSGEDGWNPRELMEAVAQPQNVELSAGQFTWDAVDYARCYVVFKDNHVIGFTTSTSYTVDDVTAVYHVKAANEYGSLSEFSEPASSTGIGTGMVENTAGFTVRAEGDVLIVGQLEQGQHVQLFSVDGRLIYSGVAVQAQMNIPVSEGSVVYLISVNGQVQKVLKF</sequence>
<dbReference type="SUPFAM" id="SSF51126">
    <property type="entry name" value="Pectin lyase-like"/>
    <property type="match status" value="1"/>
</dbReference>